<accession>A0AAV3QU59</accession>
<evidence type="ECO:0000256" key="1">
    <source>
        <dbReference type="SAM" id="Phobius"/>
    </source>
</evidence>
<keyword evidence="1" id="KW-1133">Transmembrane helix</keyword>
<dbReference type="EMBL" id="BAABME010005997">
    <property type="protein sequence ID" value="GAA0167183.1"/>
    <property type="molecule type" value="Genomic_DNA"/>
</dbReference>
<sequence>MPGRGTQCWIPLGVMSLLLVSLVLVALRVIARSMVGTSCMRIVICLLAMRIMSEGAPCSERDIATVARLIVLAMSFALKLGFSDIPMATSHGRRRLMWWILARDLTFLGYHIYIRLLEGWTRALRTGPRPFCLIHLRGSLILLREVGRYRGSSFVVCPPEGTLGPSIDSRSVG</sequence>
<keyword evidence="1" id="KW-0472">Membrane</keyword>
<protein>
    <recommendedName>
        <fullName evidence="4">Secreted protein</fullName>
    </recommendedName>
</protein>
<keyword evidence="1" id="KW-0812">Transmembrane</keyword>
<gene>
    <name evidence="2" type="ORF">LIER_22172</name>
</gene>
<evidence type="ECO:0008006" key="4">
    <source>
        <dbReference type="Google" id="ProtNLM"/>
    </source>
</evidence>
<evidence type="ECO:0000313" key="2">
    <source>
        <dbReference type="EMBL" id="GAA0167183.1"/>
    </source>
</evidence>
<reference evidence="2 3" key="1">
    <citation type="submission" date="2024-01" db="EMBL/GenBank/DDBJ databases">
        <title>The complete chloroplast genome sequence of Lithospermum erythrorhizon: insights into the phylogenetic relationship among Boraginaceae species and the maternal lineages of purple gromwells.</title>
        <authorList>
            <person name="Okada T."/>
            <person name="Watanabe K."/>
        </authorList>
    </citation>
    <scope>NUCLEOTIDE SEQUENCE [LARGE SCALE GENOMIC DNA]</scope>
</reference>
<dbReference type="AlphaFoldDB" id="A0AAV3QU59"/>
<keyword evidence="3" id="KW-1185">Reference proteome</keyword>
<feature type="transmembrane region" description="Helical" evidence="1">
    <location>
        <begin position="9"/>
        <end position="27"/>
    </location>
</feature>
<name>A0AAV3QU59_LITER</name>
<organism evidence="2 3">
    <name type="scientific">Lithospermum erythrorhizon</name>
    <name type="common">Purple gromwell</name>
    <name type="synonym">Lithospermum officinale var. erythrorhizon</name>
    <dbReference type="NCBI Taxonomy" id="34254"/>
    <lineage>
        <taxon>Eukaryota</taxon>
        <taxon>Viridiplantae</taxon>
        <taxon>Streptophyta</taxon>
        <taxon>Embryophyta</taxon>
        <taxon>Tracheophyta</taxon>
        <taxon>Spermatophyta</taxon>
        <taxon>Magnoliopsida</taxon>
        <taxon>eudicotyledons</taxon>
        <taxon>Gunneridae</taxon>
        <taxon>Pentapetalae</taxon>
        <taxon>asterids</taxon>
        <taxon>lamiids</taxon>
        <taxon>Boraginales</taxon>
        <taxon>Boraginaceae</taxon>
        <taxon>Boraginoideae</taxon>
        <taxon>Lithospermeae</taxon>
        <taxon>Lithospermum</taxon>
    </lineage>
</organism>
<proteinExistence type="predicted"/>
<evidence type="ECO:0000313" key="3">
    <source>
        <dbReference type="Proteomes" id="UP001454036"/>
    </source>
</evidence>
<comment type="caution">
    <text evidence="2">The sequence shown here is derived from an EMBL/GenBank/DDBJ whole genome shotgun (WGS) entry which is preliminary data.</text>
</comment>
<dbReference type="Proteomes" id="UP001454036">
    <property type="component" value="Unassembled WGS sequence"/>
</dbReference>